<protein>
    <submittedName>
        <fullName evidence="6">Keratin 12</fullName>
    </submittedName>
</protein>
<dbReference type="InterPro" id="IPR002957">
    <property type="entry name" value="Keratin_I"/>
</dbReference>
<keyword evidence="1" id="KW-0416">Keratin</keyword>
<name>A0A8C0GXC6_CHEAB</name>
<dbReference type="FunFam" id="1.20.5.500:FF:000001">
    <property type="entry name" value="Type II keratin 23"/>
    <property type="match status" value="1"/>
</dbReference>
<dbReference type="SMART" id="SM01391">
    <property type="entry name" value="Filament"/>
    <property type="match status" value="1"/>
</dbReference>
<dbReference type="Pfam" id="PF00038">
    <property type="entry name" value="Filament"/>
    <property type="match status" value="1"/>
</dbReference>
<accession>A0A8C0GXC6</accession>
<dbReference type="SUPFAM" id="SSF64593">
    <property type="entry name" value="Intermediate filament protein, coiled coil region"/>
    <property type="match status" value="1"/>
</dbReference>
<dbReference type="AlphaFoldDB" id="A0A8C0GXC6"/>
<dbReference type="PANTHER" id="PTHR23239">
    <property type="entry name" value="INTERMEDIATE FILAMENT"/>
    <property type="match status" value="1"/>
</dbReference>
<dbReference type="GO" id="GO:0045109">
    <property type="term" value="P:intermediate filament organization"/>
    <property type="evidence" value="ECO:0007669"/>
    <property type="project" value="TreeGrafter"/>
</dbReference>
<dbReference type="GO" id="GO:0005198">
    <property type="term" value="F:structural molecule activity"/>
    <property type="evidence" value="ECO:0007669"/>
    <property type="project" value="InterPro"/>
</dbReference>
<proteinExistence type="predicted"/>
<dbReference type="Gene3D" id="1.20.5.1160">
    <property type="entry name" value="Vasodilator-stimulated phosphoprotein"/>
    <property type="match status" value="1"/>
</dbReference>
<feature type="region of interest" description="Disordered" evidence="4">
    <location>
        <begin position="1"/>
        <end position="22"/>
    </location>
</feature>
<keyword evidence="2" id="KW-0403">Intermediate filament</keyword>
<feature type="domain" description="IF rod" evidence="5">
    <location>
        <begin position="128"/>
        <end position="399"/>
    </location>
</feature>
<evidence type="ECO:0000256" key="4">
    <source>
        <dbReference type="SAM" id="MobiDB-lite"/>
    </source>
</evidence>
<keyword evidence="7" id="KW-1185">Reference proteome</keyword>
<evidence type="ECO:0000256" key="1">
    <source>
        <dbReference type="ARBA" id="ARBA00022744"/>
    </source>
</evidence>
<dbReference type="Ensembl" id="ENSCABT00000016858.1">
    <property type="protein sequence ID" value="ENSCABP00000015383.1"/>
    <property type="gene ID" value="ENSCABG00000011355.1"/>
</dbReference>
<dbReference type="Proteomes" id="UP000694404">
    <property type="component" value="Unplaced"/>
</dbReference>
<organism evidence="6 7">
    <name type="scientific">Chelonoidis abingdonii</name>
    <name type="common">Abingdon island giant tortoise</name>
    <name type="synonym">Testudo abingdonii</name>
    <dbReference type="NCBI Taxonomy" id="106734"/>
    <lineage>
        <taxon>Eukaryota</taxon>
        <taxon>Metazoa</taxon>
        <taxon>Chordata</taxon>
        <taxon>Craniata</taxon>
        <taxon>Vertebrata</taxon>
        <taxon>Euteleostomi</taxon>
        <taxon>Archelosauria</taxon>
        <taxon>Testudinata</taxon>
        <taxon>Testudines</taxon>
        <taxon>Cryptodira</taxon>
        <taxon>Durocryptodira</taxon>
        <taxon>Testudinoidea</taxon>
        <taxon>Testudinidae</taxon>
        <taxon>Chelonoidis</taxon>
    </lineage>
</organism>
<dbReference type="PROSITE" id="PS51842">
    <property type="entry name" value="IF_ROD_2"/>
    <property type="match status" value="1"/>
</dbReference>
<feature type="compositionally biased region" description="Low complexity" evidence="4">
    <location>
        <begin position="12"/>
        <end position="22"/>
    </location>
</feature>
<dbReference type="InterPro" id="IPR039008">
    <property type="entry name" value="IF_rod_dom"/>
</dbReference>
<sequence>MALFVRAGGGSQQFSSRSGLSGGSVRISSSSGAGGFGVASLLGSSSGFSGGFGSSSLGGGLVGSFGGSPGGGFGGSFGGGLGGGFGSSSGAGFGGGLGGGFGSSAGAGFGGGFGAGSGGDGGLLSGMEKETMQNLNDRLAAYLTKVHSLEEGNTNLEHKIREWYEKNGPGAGGPGAGHDYSKYYPIIEDLRNKIINATIDNARIVLQIDNGRLAADDFRLKYENEAALRQSVEADINGLRQVLDELTLCRSDLEAQLECLKEELCCLKKNHEEELQGFQGNATGQVSVEMDAAPGIDLTKLLNDMRGQYEVIAEQNRKEAEAWFNEKSMELKREISTNTEQLQSGKSEITDLRRILQGLEIELQSQLAMVCSQTAATQDPTKTRKIKTIVEEVVDESSH</sequence>
<dbReference type="Gene3D" id="1.20.5.500">
    <property type="entry name" value="Single helix bin"/>
    <property type="match status" value="1"/>
</dbReference>
<evidence type="ECO:0000256" key="3">
    <source>
        <dbReference type="ARBA" id="ARBA00023054"/>
    </source>
</evidence>
<dbReference type="PRINTS" id="PR01248">
    <property type="entry name" value="TYPE1KERATIN"/>
</dbReference>
<reference evidence="6" key="1">
    <citation type="submission" date="2025-08" db="UniProtKB">
        <authorList>
            <consortium name="Ensembl"/>
        </authorList>
    </citation>
    <scope>IDENTIFICATION</scope>
</reference>
<evidence type="ECO:0000313" key="7">
    <source>
        <dbReference type="Proteomes" id="UP000694404"/>
    </source>
</evidence>
<reference evidence="6" key="2">
    <citation type="submission" date="2025-09" db="UniProtKB">
        <authorList>
            <consortium name="Ensembl"/>
        </authorList>
    </citation>
    <scope>IDENTIFICATION</scope>
</reference>
<dbReference type="PANTHER" id="PTHR23239:SF369">
    <property type="entry name" value="KERATIN, TYPE I CYTOSKELETAL 12"/>
    <property type="match status" value="1"/>
</dbReference>
<evidence type="ECO:0000259" key="5">
    <source>
        <dbReference type="PROSITE" id="PS51842"/>
    </source>
</evidence>
<evidence type="ECO:0000313" key="6">
    <source>
        <dbReference type="Ensembl" id="ENSCABP00000015383.1"/>
    </source>
</evidence>
<gene>
    <name evidence="6" type="primary">KRT12</name>
</gene>
<dbReference type="GO" id="GO:0005882">
    <property type="term" value="C:intermediate filament"/>
    <property type="evidence" value="ECO:0007669"/>
    <property type="project" value="UniProtKB-KW"/>
</dbReference>
<dbReference type="GO" id="GO:0030855">
    <property type="term" value="P:epithelial cell differentiation"/>
    <property type="evidence" value="ECO:0007669"/>
    <property type="project" value="TreeGrafter"/>
</dbReference>
<dbReference type="GeneTree" id="ENSGT00940000159382"/>
<dbReference type="FunFam" id="1.20.5.1160:FF:000002">
    <property type="entry name" value="Type I keratin 10"/>
    <property type="match status" value="1"/>
</dbReference>
<evidence type="ECO:0000256" key="2">
    <source>
        <dbReference type="ARBA" id="ARBA00022754"/>
    </source>
</evidence>
<keyword evidence="3" id="KW-0175">Coiled coil</keyword>